<dbReference type="EMBL" id="BJWL01000027">
    <property type="protein sequence ID" value="GFZ18366.1"/>
    <property type="molecule type" value="Genomic_DNA"/>
</dbReference>
<keyword evidence="3" id="KW-1185">Reference proteome</keyword>
<feature type="compositionally biased region" description="Basic residues" evidence="1">
    <location>
        <begin position="1"/>
        <end position="17"/>
    </location>
</feature>
<sequence>MPPDHRRVRSSLRHAHTHQREVPHAATRTGEYPRARTLQEVASTHHHAPNFVLTRLHAPNRRNTLLHAPREGVPRAARQCTTSALTLTPLTVDFDCFVPEVSDFESLALPEFSRHFGFIHGIGFRSFCFYLGEDLHDLLENKGDQPVATKDEEWMMMNRKTIGLIRQYIGHEVFHHVAQETSAYELWIKLEEMYQTKTSQNKALLMRRLVNLKFQRETTVVEHTSEF</sequence>
<dbReference type="OrthoDB" id="8042871at2759"/>
<dbReference type="AlphaFoldDB" id="A0A7J0H5J1"/>
<proteinExistence type="predicted"/>
<comment type="caution">
    <text evidence="2">The sequence shown here is derived from an EMBL/GenBank/DDBJ whole genome shotgun (WGS) entry which is preliminary data.</text>
</comment>
<reference evidence="2 3" key="1">
    <citation type="submission" date="2019-07" db="EMBL/GenBank/DDBJ databases">
        <title>De Novo Assembly of kiwifruit Actinidia rufa.</title>
        <authorList>
            <person name="Sugita-Konishi S."/>
            <person name="Sato K."/>
            <person name="Mori E."/>
            <person name="Abe Y."/>
            <person name="Kisaki G."/>
            <person name="Hamano K."/>
            <person name="Suezawa K."/>
            <person name="Otani M."/>
            <person name="Fukuda T."/>
            <person name="Manabe T."/>
            <person name="Gomi K."/>
            <person name="Tabuchi M."/>
            <person name="Akimitsu K."/>
            <person name="Kataoka I."/>
        </authorList>
    </citation>
    <scope>NUCLEOTIDE SEQUENCE [LARGE SCALE GENOMIC DNA]</scope>
    <source>
        <strain evidence="3">cv. Fuchu</strain>
    </source>
</reference>
<dbReference type="Proteomes" id="UP000585474">
    <property type="component" value="Unassembled WGS sequence"/>
</dbReference>
<feature type="region of interest" description="Disordered" evidence="1">
    <location>
        <begin position="1"/>
        <end position="31"/>
    </location>
</feature>
<gene>
    <name evidence="2" type="ORF">Acr_27g0001050</name>
</gene>
<dbReference type="Pfam" id="PF14223">
    <property type="entry name" value="Retrotran_gag_2"/>
    <property type="match status" value="1"/>
</dbReference>
<evidence type="ECO:0000313" key="3">
    <source>
        <dbReference type="Proteomes" id="UP000585474"/>
    </source>
</evidence>
<evidence type="ECO:0000256" key="1">
    <source>
        <dbReference type="SAM" id="MobiDB-lite"/>
    </source>
</evidence>
<evidence type="ECO:0000313" key="2">
    <source>
        <dbReference type="EMBL" id="GFZ18366.1"/>
    </source>
</evidence>
<name>A0A7J0H5J1_9ERIC</name>
<organism evidence="2 3">
    <name type="scientific">Actinidia rufa</name>
    <dbReference type="NCBI Taxonomy" id="165716"/>
    <lineage>
        <taxon>Eukaryota</taxon>
        <taxon>Viridiplantae</taxon>
        <taxon>Streptophyta</taxon>
        <taxon>Embryophyta</taxon>
        <taxon>Tracheophyta</taxon>
        <taxon>Spermatophyta</taxon>
        <taxon>Magnoliopsida</taxon>
        <taxon>eudicotyledons</taxon>
        <taxon>Gunneridae</taxon>
        <taxon>Pentapetalae</taxon>
        <taxon>asterids</taxon>
        <taxon>Ericales</taxon>
        <taxon>Actinidiaceae</taxon>
        <taxon>Actinidia</taxon>
    </lineage>
</organism>
<protein>
    <submittedName>
        <fullName evidence="2">Uncharacterized protein</fullName>
    </submittedName>
</protein>
<accession>A0A7J0H5J1</accession>